<feature type="compositionally biased region" description="Basic and acidic residues" evidence="13">
    <location>
        <begin position="502"/>
        <end position="511"/>
    </location>
</feature>
<accession>A0AAN7DCF5</accession>
<dbReference type="SMART" id="SM00220">
    <property type="entry name" value="S_TKc"/>
    <property type="match status" value="1"/>
</dbReference>
<keyword evidence="7 12" id="KW-0547">Nucleotide-binding</keyword>
<evidence type="ECO:0000256" key="3">
    <source>
        <dbReference type="ARBA" id="ARBA00012513"/>
    </source>
</evidence>
<feature type="compositionally biased region" description="Basic and acidic residues" evidence="13">
    <location>
        <begin position="31"/>
        <end position="43"/>
    </location>
</feature>
<dbReference type="InterPro" id="IPR011009">
    <property type="entry name" value="Kinase-like_dom_sf"/>
</dbReference>
<dbReference type="PROSITE" id="PS50011">
    <property type="entry name" value="PROTEIN_KINASE_DOM"/>
    <property type="match status" value="1"/>
</dbReference>
<evidence type="ECO:0000256" key="10">
    <source>
        <dbReference type="ARBA" id="ARBA00047899"/>
    </source>
</evidence>
<dbReference type="RefSeq" id="XP_064681558.1">
    <property type="nucleotide sequence ID" value="XM_064821872.1"/>
</dbReference>
<dbReference type="GO" id="GO:0016491">
    <property type="term" value="F:oxidoreductase activity"/>
    <property type="evidence" value="ECO:0007669"/>
    <property type="project" value="UniProtKB-KW"/>
</dbReference>
<feature type="compositionally biased region" description="Polar residues" evidence="13">
    <location>
        <begin position="19"/>
        <end position="30"/>
    </location>
</feature>
<feature type="binding site" evidence="12">
    <location>
        <position position="84"/>
    </location>
    <ligand>
        <name>ATP</name>
        <dbReference type="ChEBI" id="CHEBI:30616"/>
    </ligand>
</feature>
<feature type="region of interest" description="Disordered" evidence="13">
    <location>
        <begin position="1"/>
        <end position="43"/>
    </location>
</feature>
<evidence type="ECO:0000256" key="6">
    <source>
        <dbReference type="ARBA" id="ARBA00022679"/>
    </source>
</evidence>
<dbReference type="FunFam" id="1.10.510.10:FF:001222">
    <property type="entry name" value="Serine/threonine-protein kinase ppk25"/>
    <property type="match status" value="1"/>
</dbReference>
<proteinExistence type="inferred from homology"/>
<feature type="compositionally biased region" description="Polar residues" evidence="13">
    <location>
        <begin position="688"/>
        <end position="698"/>
    </location>
</feature>
<evidence type="ECO:0000256" key="13">
    <source>
        <dbReference type="SAM" id="MobiDB-lite"/>
    </source>
</evidence>
<dbReference type="SUPFAM" id="SSF56112">
    <property type="entry name" value="Protein kinase-like (PK-like)"/>
    <property type="match status" value="1"/>
</dbReference>
<feature type="compositionally biased region" description="Polar residues" evidence="13">
    <location>
        <begin position="1"/>
        <end position="12"/>
    </location>
</feature>
<evidence type="ECO:0000256" key="5">
    <source>
        <dbReference type="ARBA" id="ARBA00022527"/>
    </source>
</evidence>
<dbReference type="GeneID" id="89946200"/>
<feature type="compositionally biased region" description="Polar residues" evidence="13">
    <location>
        <begin position="517"/>
        <end position="536"/>
    </location>
</feature>
<evidence type="ECO:0000256" key="7">
    <source>
        <dbReference type="ARBA" id="ARBA00022741"/>
    </source>
</evidence>
<dbReference type="GO" id="GO:0005737">
    <property type="term" value="C:cytoplasm"/>
    <property type="evidence" value="ECO:0007669"/>
    <property type="project" value="UniProtKB-SubCell"/>
</dbReference>
<evidence type="ECO:0000256" key="9">
    <source>
        <dbReference type="ARBA" id="ARBA00022840"/>
    </source>
</evidence>
<feature type="compositionally biased region" description="Low complexity" evidence="13">
    <location>
        <begin position="487"/>
        <end position="498"/>
    </location>
</feature>
<reference evidence="15 16" key="1">
    <citation type="submission" date="2022-11" db="EMBL/GenBank/DDBJ databases">
        <title>Mucor velutinosus strain NIH1002 WGS.</title>
        <authorList>
            <person name="Subramanian P."/>
            <person name="Mullikin J.C."/>
            <person name="Segre J.A."/>
            <person name="Zelazny A.M."/>
        </authorList>
    </citation>
    <scope>NUCLEOTIDE SEQUENCE [LARGE SCALE GENOMIC DNA]</scope>
    <source>
        <strain evidence="15 16">NIH1002</strain>
    </source>
</reference>
<evidence type="ECO:0000256" key="1">
    <source>
        <dbReference type="ARBA" id="ARBA00004496"/>
    </source>
</evidence>
<evidence type="ECO:0000256" key="12">
    <source>
        <dbReference type="PROSITE-ProRule" id="PRU10141"/>
    </source>
</evidence>
<dbReference type="PANTHER" id="PTHR24346:SF82">
    <property type="entry name" value="KP78A-RELATED"/>
    <property type="match status" value="1"/>
</dbReference>
<keyword evidence="4" id="KW-0963">Cytoplasm</keyword>
<dbReference type="Proteomes" id="UP001304243">
    <property type="component" value="Unassembled WGS sequence"/>
</dbReference>
<dbReference type="Gene3D" id="1.10.510.10">
    <property type="entry name" value="Transferase(Phosphotransferase) domain 1"/>
    <property type="match status" value="1"/>
</dbReference>
<sequence>MEETTTTTANQPNHRRRSSSMSATRQQQQHNNKETLSRKHSERHQVMKIQNYVIYRKTIGAGSMGKVKLAECLTDVHKQKYAVKIMPKVDLGSIPASAKPKDPKDTPEEREQRTIREMAIMRLLRHPNICQLKEYITEGDKYYMFLEYVDGGQLLDYIIKHGKLREKQARKFARQIVSALDYCHRNSIVHRDLKIENILITQSEQLKIIDFGLSNVYSPTQQLNTFCGSLYFAAPELLRAKQYTGPEVDVWSFGVVLYVLVCGRVPFDDTNLPALHEKIKSGIVEDYPDHLGKDCLDLLSKIFVVDPSRRITLSAIQSHPWMNKGYEEPIRNYLPHRQPLEHIDMDIVNGMDGFGLGSPQEIAEKLQKIISSAAYQTAALKIDQNFQKKVSDDQSLASKPRWRRTLSTRKKTVMQDDFQSLPAMYDPLVSIYHLVKERRESDQRKKQLLEAEPNPLALSRSTSTLVVSRLTSDATGASNNTNHTRGSSPPLSSVTPSLTRRRTFDTSKKLPDLPLLNKTSTREPGTPIPSASLSRSEKVISTTTLIRKKSLQTVRKFGIKLPGSVHQELSPRASADDAAAPQNAPKKTSNTSIIDSSPSSSATTTTSNTANTTATDHCATANKSTSATSIPSTTPRKSNWLKLELSNNQQPLQKRQSTNSTSSTTTSNRPSWRKLSISRKSTRHSIDHSTSNLPTQKDTMLADKASKLDAPIKKSNSVSSTTQYTGNGLSSHQQQHPQQAPPKIVMVTSKSELIQSSSSSRKKSISNNPKSLFHFNRGHLIRTTPTQMMTDLVHVLEQLDVDILAKEQFQFHCRCAYPVWSKYLQEGNSNNSDKAHNSNQHGDLQFLVMVYEARWAGGKMGIKVKDVDDGNFHTKQVLRNIYHAILSDINSIQKRSSS</sequence>
<dbReference type="AlphaFoldDB" id="A0AAN7DCF5"/>
<feature type="compositionally biased region" description="Polar residues" evidence="13">
    <location>
        <begin position="645"/>
        <end position="656"/>
    </location>
</feature>
<feature type="compositionally biased region" description="Low complexity" evidence="13">
    <location>
        <begin position="732"/>
        <end position="741"/>
    </location>
</feature>
<dbReference type="EC" id="2.7.11.1" evidence="3"/>
<feature type="region of interest" description="Disordered" evidence="13">
    <location>
        <begin position="568"/>
        <end position="741"/>
    </location>
</feature>
<feature type="compositionally biased region" description="Low complexity" evidence="13">
    <location>
        <begin position="657"/>
        <end position="668"/>
    </location>
</feature>
<feature type="domain" description="Protein kinase" evidence="14">
    <location>
        <begin position="53"/>
        <end position="322"/>
    </location>
</feature>
<gene>
    <name evidence="15" type="primary">ERG1_1</name>
    <name evidence="15" type="ORF">ATC70_002498</name>
</gene>
<dbReference type="PROSITE" id="PS00108">
    <property type="entry name" value="PROTEIN_KINASE_ST"/>
    <property type="match status" value="1"/>
</dbReference>
<dbReference type="GO" id="GO:0035556">
    <property type="term" value="P:intracellular signal transduction"/>
    <property type="evidence" value="ECO:0007669"/>
    <property type="project" value="TreeGrafter"/>
</dbReference>
<keyword evidence="5" id="KW-0723">Serine/threonine-protein kinase</keyword>
<comment type="subcellular location">
    <subcellularLocation>
        <location evidence="1">Cytoplasm</location>
    </subcellularLocation>
</comment>
<feature type="compositionally biased region" description="Low complexity" evidence="13">
    <location>
        <begin position="570"/>
        <end position="581"/>
    </location>
</feature>
<evidence type="ECO:0000313" key="16">
    <source>
        <dbReference type="Proteomes" id="UP001304243"/>
    </source>
</evidence>
<comment type="catalytic activity">
    <reaction evidence="10">
        <text>L-threonyl-[protein] + ATP = O-phospho-L-threonyl-[protein] + ADP + H(+)</text>
        <dbReference type="Rhea" id="RHEA:46608"/>
        <dbReference type="Rhea" id="RHEA-COMP:11060"/>
        <dbReference type="Rhea" id="RHEA-COMP:11605"/>
        <dbReference type="ChEBI" id="CHEBI:15378"/>
        <dbReference type="ChEBI" id="CHEBI:30013"/>
        <dbReference type="ChEBI" id="CHEBI:30616"/>
        <dbReference type="ChEBI" id="CHEBI:61977"/>
        <dbReference type="ChEBI" id="CHEBI:456216"/>
        <dbReference type="EC" id="2.7.11.1"/>
    </reaction>
</comment>
<evidence type="ECO:0000256" key="2">
    <source>
        <dbReference type="ARBA" id="ARBA00010791"/>
    </source>
</evidence>
<evidence type="ECO:0000313" key="15">
    <source>
        <dbReference type="EMBL" id="KAK4514892.1"/>
    </source>
</evidence>
<evidence type="ECO:0000256" key="4">
    <source>
        <dbReference type="ARBA" id="ARBA00022490"/>
    </source>
</evidence>
<dbReference type="GO" id="GO:0000226">
    <property type="term" value="P:microtubule cytoskeleton organization"/>
    <property type="evidence" value="ECO:0007669"/>
    <property type="project" value="TreeGrafter"/>
</dbReference>
<protein>
    <recommendedName>
        <fullName evidence="3">non-specific serine/threonine protein kinase</fullName>
        <ecNumber evidence="3">2.7.11.1</ecNumber>
    </recommendedName>
</protein>
<feature type="compositionally biased region" description="Polar residues" evidence="13">
    <location>
        <begin position="714"/>
        <end position="731"/>
    </location>
</feature>
<dbReference type="PANTHER" id="PTHR24346">
    <property type="entry name" value="MAP/MICROTUBULE AFFINITY-REGULATING KINASE"/>
    <property type="match status" value="1"/>
</dbReference>
<organism evidence="15 16">
    <name type="scientific">Mucor velutinosus</name>
    <dbReference type="NCBI Taxonomy" id="708070"/>
    <lineage>
        <taxon>Eukaryota</taxon>
        <taxon>Fungi</taxon>
        <taxon>Fungi incertae sedis</taxon>
        <taxon>Mucoromycota</taxon>
        <taxon>Mucoromycotina</taxon>
        <taxon>Mucoromycetes</taxon>
        <taxon>Mucorales</taxon>
        <taxon>Mucorineae</taxon>
        <taxon>Mucoraceae</taxon>
        <taxon>Mucor</taxon>
    </lineage>
</organism>
<comment type="caution">
    <text evidence="15">The sequence shown here is derived from an EMBL/GenBank/DDBJ whole genome shotgun (WGS) entry which is preliminary data.</text>
</comment>
<dbReference type="EMBL" id="JASEJX010000015">
    <property type="protein sequence ID" value="KAK4514892.1"/>
    <property type="molecule type" value="Genomic_DNA"/>
</dbReference>
<keyword evidence="9 12" id="KW-0067">ATP-binding</keyword>
<dbReference type="Pfam" id="PF00069">
    <property type="entry name" value="Pkinase"/>
    <property type="match status" value="1"/>
</dbReference>
<feature type="compositionally biased region" description="Polar residues" evidence="13">
    <location>
        <begin position="473"/>
        <end position="486"/>
    </location>
</feature>
<dbReference type="GO" id="GO:0004674">
    <property type="term" value="F:protein serine/threonine kinase activity"/>
    <property type="evidence" value="ECO:0007669"/>
    <property type="project" value="UniProtKB-KW"/>
</dbReference>
<feature type="region of interest" description="Disordered" evidence="13">
    <location>
        <begin position="473"/>
        <end position="536"/>
    </location>
</feature>
<dbReference type="InterPro" id="IPR017441">
    <property type="entry name" value="Protein_kinase_ATP_BS"/>
</dbReference>
<feature type="compositionally biased region" description="Basic and acidic residues" evidence="13">
    <location>
        <begin position="700"/>
        <end position="712"/>
    </location>
</feature>
<evidence type="ECO:0000256" key="11">
    <source>
        <dbReference type="ARBA" id="ARBA00048679"/>
    </source>
</evidence>
<name>A0AAN7DCF5_9FUNG</name>
<dbReference type="InterPro" id="IPR008271">
    <property type="entry name" value="Ser/Thr_kinase_AS"/>
</dbReference>
<evidence type="ECO:0000256" key="8">
    <source>
        <dbReference type="ARBA" id="ARBA00022777"/>
    </source>
</evidence>
<comment type="similarity">
    <text evidence="2">Belongs to the protein kinase superfamily. CAMK Ser/Thr protein kinase family. NIM1 subfamily.</text>
</comment>
<dbReference type="InterPro" id="IPR000719">
    <property type="entry name" value="Prot_kinase_dom"/>
</dbReference>
<dbReference type="GO" id="GO:0005524">
    <property type="term" value="F:ATP binding"/>
    <property type="evidence" value="ECO:0007669"/>
    <property type="project" value="UniProtKB-UniRule"/>
</dbReference>
<keyword evidence="6" id="KW-0808">Transferase</keyword>
<dbReference type="PROSITE" id="PS00107">
    <property type="entry name" value="PROTEIN_KINASE_ATP"/>
    <property type="match status" value="1"/>
</dbReference>
<feature type="compositionally biased region" description="Low complexity" evidence="13">
    <location>
        <begin position="588"/>
        <end position="616"/>
    </location>
</feature>
<comment type="catalytic activity">
    <reaction evidence="11">
        <text>L-seryl-[protein] + ATP = O-phospho-L-seryl-[protein] + ADP + H(+)</text>
        <dbReference type="Rhea" id="RHEA:17989"/>
        <dbReference type="Rhea" id="RHEA-COMP:9863"/>
        <dbReference type="Rhea" id="RHEA-COMP:11604"/>
        <dbReference type="ChEBI" id="CHEBI:15378"/>
        <dbReference type="ChEBI" id="CHEBI:29999"/>
        <dbReference type="ChEBI" id="CHEBI:30616"/>
        <dbReference type="ChEBI" id="CHEBI:83421"/>
        <dbReference type="ChEBI" id="CHEBI:456216"/>
        <dbReference type="EC" id="2.7.11.1"/>
    </reaction>
</comment>
<keyword evidence="16" id="KW-1185">Reference proteome</keyword>
<keyword evidence="8" id="KW-0418">Kinase</keyword>
<feature type="compositionally biased region" description="Low complexity" evidence="13">
    <location>
        <begin position="624"/>
        <end position="635"/>
    </location>
</feature>
<evidence type="ECO:0000259" key="14">
    <source>
        <dbReference type="PROSITE" id="PS50011"/>
    </source>
</evidence>
<keyword evidence="15" id="KW-0560">Oxidoreductase</keyword>